<dbReference type="GO" id="GO:1902358">
    <property type="term" value="P:sulfate transmembrane transport"/>
    <property type="evidence" value="ECO:0007669"/>
    <property type="project" value="InterPro"/>
</dbReference>
<dbReference type="EMBL" id="CP045725">
    <property type="protein sequence ID" value="QGF25118.1"/>
    <property type="molecule type" value="Genomic_DNA"/>
</dbReference>
<evidence type="ECO:0000256" key="1">
    <source>
        <dbReference type="ARBA" id="ARBA00004418"/>
    </source>
</evidence>
<feature type="chain" id="PRO_5039107163" evidence="6">
    <location>
        <begin position="18"/>
        <end position="334"/>
    </location>
</feature>
<dbReference type="PANTHER" id="PTHR30368">
    <property type="entry name" value="SULFATE-BINDING PROTEIN"/>
    <property type="match status" value="1"/>
</dbReference>
<evidence type="ECO:0000256" key="3">
    <source>
        <dbReference type="ARBA" id="ARBA00022448"/>
    </source>
</evidence>
<reference evidence="7 8" key="1">
    <citation type="submission" date="2019-10" db="EMBL/GenBank/DDBJ databases">
        <title>Genomic analysis of Raineyella sp. CBA3103.</title>
        <authorList>
            <person name="Roh S.W."/>
        </authorList>
    </citation>
    <scope>NUCLEOTIDE SEQUENCE [LARGE SCALE GENOMIC DNA]</scope>
    <source>
        <strain evidence="7 8">CBA3103</strain>
    </source>
</reference>
<evidence type="ECO:0000313" key="7">
    <source>
        <dbReference type="EMBL" id="QGF25118.1"/>
    </source>
</evidence>
<dbReference type="KEGG" id="rain:Rai3103_06625"/>
<dbReference type="Pfam" id="PF13531">
    <property type="entry name" value="SBP_bac_11"/>
    <property type="match status" value="1"/>
</dbReference>
<evidence type="ECO:0000256" key="4">
    <source>
        <dbReference type="ARBA" id="ARBA00022729"/>
    </source>
</evidence>
<dbReference type="NCBIfam" id="TIGR00971">
    <property type="entry name" value="3a0106s03"/>
    <property type="match status" value="1"/>
</dbReference>
<keyword evidence="3" id="KW-0813">Transport</keyword>
<keyword evidence="4 6" id="KW-0732">Signal</keyword>
<evidence type="ECO:0000256" key="2">
    <source>
        <dbReference type="ARBA" id="ARBA00006099"/>
    </source>
</evidence>
<keyword evidence="5" id="KW-0574">Periplasm</keyword>
<keyword evidence="8" id="KW-1185">Reference proteome</keyword>
<feature type="signal peptide" evidence="6">
    <location>
        <begin position="1"/>
        <end position="17"/>
    </location>
</feature>
<organism evidence="7 8">
    <name type="scientific">Raineyella fluvialis</name>
    <dbReference type="NCBI Taxonomy" id="2662261"/>
    <lineage>
        <taxon>Bacteria</taxon>
        <taxon>Bacillati</taxon>
        <taxon>Actinomycetota</taxon>
        <taxon>Actinomycetes</taxon>
        <taxon>Propionibacteriales</taxon>
        <taxon>Propionibacteriaceae</taxon>
        <taxon>Raineyella</taxon>
    </lineage>
</organism>
<name>A0A5Q2FEB8_9ACTN</name>
<dbReference type="Proteomes" id="UP000386847">
    <property type="component" value="Chromosome"/>
</dbReference>
<accession>A0A5Q2FEB8</accession>
<sequence length="334" mass="34478">MSLAMSLLLVVTLAGCAGGSSDTPGAAPAPAGGQVLNLYAFSVAKPAFEALGAAYATTPEGSKVTVLSSYGASGDQSRKVVAGAPADVVSFSITPDVTRVVKAGLVDSSWNAGPTAGTPVNSVVVMVVRKGNPKNIHDWNDLLRPGVDVVTPNPLSSGSAQWNLLAPYAAESNGGKDKQAGLDYVRSLVEDHVTTRPSSGSDATETFRQGHGDVLLSYENEAIAAIRKGDDVEYVVPPQTIRIECPVAAVSASPNRDAAQRFVDFVATPAGQEALATAGYRPVDPTVAAAHAAQFPTPAKLWTVKDLGGWSSVTAQLFAKDTGAISQIYSRATR</sequence>
<dbReference type="SUPFAM" id="SSF53850">
    <property type="entry name" value="Periplasmic binding protein-like II"/>
    <property type="match status" value="1"/>
</dbReference>
<comment type="subcellular location">
    <subcellularLocation>
        <location evidence="1">Periplasm</location>
    </subcellularLocation>
</comment>
<proteinExistence type="inferred from homology"/>
<evidence type="ECO:0000256" key="6">
    <source>
        <dbReference type="SAM" id="SignalP"/>
    </source>
</evidence>
<evidence type="ECO:0000313" key="8">
    <source>
        <dbReference type="Proteomes" id="UP000386847"/>
    </source>
</evidence>
<protein>
    <submittedName>
        <fullName evidence="7">Sulfate ABC transporter substrate-binding protein</fullName>
    </submittedName>
</protein>
<comment type="similarity">
    <text evidence="2">Belongs to the prokaryotic sulfate-binding protein family.</text>
</comment>
<dbReference type="PANTHER" id="PTHR30368:SF2">
    <property type="entry name" value="SULFATE-BINDING PROTEIN"/>
    <property type="match status" value="1"/>
</dbReference>
<dbReference type="InterPro" id="IPR005669">
    <property type="entry name" value="Thiosulph/SO4-bd"/>
</dbReference>
<dbReference type="Gene3D" id="3.40.190.10">
    <property type="entry name" value="Periplasmic binding protein-like II"/>
    <property type="match status" value="2"/>
</dbReference>
<dbReference type="AlphaFoldDB" id="A0A5Q2FEB8"/>
<gene>
    <name evidence="7" type="ORF">Rai3103_06625</name>
</gene>
<evidence type="ECO:0000256" key="5">
    <source>
        <dbReference type="ARBA" id="ARBA00022764"/>
    </source>
</evidence>
<dbReference type="GO" id="GO:0042597">
    <property type="term" value="C:periplasmic space"/>
    <property type="evidence" value="ECO:0007669"/>
    <property type="project" value="UniProtKB-SubCell"/>
</dbReference>
<dbReference type="GO" id="GO:0140104">
    <property type="term" value="F:molecular carrier activity"/>
    <property type="evidence" value="ECO:0007669"/>
    <property type="project" value="InterPro"/>
</dbReference>